<dbReference type="GO" id="GO:0005886">
    <property type="term" value="C:plasma membrane"/>
    <property type="evidence" value="ECO:0007669"/>
    <property type="project" value="InterPro"/>
</dbReference>
<keyword evidence="5" id="KW-1133">Transmembrane helix</keyword>
<dbReference type="PANTHER" id="PTHR24028">
    <property type="entry name" value="CADHERIN-87A"/>
    <property type="match status" value="1"/>
</dbReference>
<dbReference type="InterPro" id="IPR050174">
    <property type="entry name" value="Protocadherin/Cadherin-CA"/>
</dbReference>
<evidence type="ECO:0000313" key="9">
    <source>
        <dbReference type="Proteomes" id="UP000269396"/>
    </source>
</evidence>
<organism evidence="8 9">
    <name type="scientific">Schistosoma mattheei</name>
    <dbReference type="NCBI Taxonomy" id="31246"/>
    <lineage>
        <taxon>Eukaryota</taxon>
        <taxon>Metazoa</taxon>
        <taxon>Spiralia</taxon>
        <taxon>Lophotrochozoa</taxon>
        <taxon>Platyhelminthes</taxon>
        <taxon>Trematoda</taxon>
        <taxon>Digenea</taxon>
        <taxon>Strigeidida</taxon>
        <taxon>Schistosomatoidea</taxon>
        <taxon>Schistosomatidae</taxon>
        <taxon>Schistosoma</taxon>
    </lineage>
</organism>
<feature type="non-terminal residue" evidence="8">
    <location>
        <position position="1"/>
    </location>
</feature>
<dbReference type="InterPro" id="IPR002126">
    <property type="entry name" value="Cadherin-like_dom"/>
</dbReference>
<dbReference type="Proteomes" id="UP000269396">
    <property type="component" value="Unassembled WGS sequence"/>
</dbReference>
<evidence type="ECO:0000256" key="2">
    <source>
        <dbReference type="ARBA" id="ARBA00022692"/>
    </source>
</evidence>
<dbReference type="InterPro" id="IPR020894">
    <property type="entry name" value="Cadherin_CS"/>
</dbReference>
<keyword evidence="3" id="KW-0677">Repeat</keyword>
<evidence type="ECO:0000256" key="4">
    <source>
        <dbReference type="ARBA" id="ARBA00022837"/>
    </source>
</evidence>
<reference evidence="8 9" key="1">
    <citation type="submission" date="2018-11" db="EMBL/GenBank/DDBJ databases">
        <authorList>
            <consortium name="Pathogen Informatics"/>
        </authorList>
    </citation>
    <scope>NUCLEOTIDE SEQUENCE [LARGE SCALE GENOMIC DNA]</scope>
    <source>
        <strain>Denwood</strain>
        <strain evidence="9">Zambia</strain>
    </source>
</reference>
<dbReference type="PRINTS" id="PR00205">
    <property type="entry name" value="CADHERIN"/>
</dbReference>
<dbReference type="AlphaFoldDB" id="A0A183PLS7"/>
<comment type="subcellular location">
    <subcellularLocation>
        <location evidence="1">Membrane</location>
        <topology evidence="1">Single-pass membrane protein</topology>
    </subcellularLocation>
</comment>
<dbReference type="GO" id="GO:0005509">
    <property type="term" value="F:calcium ion binding"/>
    <property type="evidence" value="ECO:0007669"/>
    <property type="project" value="UniProtKB-UniRule"/>
</dbReference>
<dbReference type="CDD" id="cd11304">
    <property type="entry name" value="Cadherin_repeat"/>
    <property type="match status" value="5"/>
</dbReference>
<keyword evidence="7" id="KW-0325">Glycoprotein</keyword>
<dbReference type="Gene3D" id="2.60.40.60">
    <property type="entry name" value="Cadherins"/>
    <property type="match status" value="6"/>
</dbReference>
<keyword evidence="4" id="KW-0106">Calcium</keyword>
<evidence type="ECO:0000256" key="6">
    <source>
        <dbReference type="ARBA" id="ARBA00023136"/>
    </source>
</evidence>
<dbReference type="Pfam" id="PF00028">
    <property type="entry name" value="Cadherin"/>
    <property type="match status" value="2"/>
</dbReference>
<proteinExistence type="predicted"/>
<protein>
    <submittedName>
        <fullName evidence="8">Uncharacterized protein</fullName>
    </submittedName>
</protein>
<dbReference type="SUPFAM" id="SSF49313">
    <property type="entry name" value="Cadherin-like"/>
    <property type="match status" value="6"/>
</dbReference>
<name>A0A183PLS7_9TREM</name>
<evidence type="ECO:0000313" key="8">
    <source>
        <dbReference type="EMBL" id="VDP68248.1"/>
    </source>
</evidence>
<dbReference type="GO" id="GO:0007156">
    <property type="term" value="P:homophilic cell adhesion via plasma membrane adhesion molecules"/>
    <property type="evidence" value="ECO:0007669"/>
    <property type="project" value="InterPro"/>
</dbReference>
<dbReference type="InterPro" id="IPR015919">
    <property type="entry name" value="Cadherin-like_sf"/>
</dbReference>
<gene>
    <name evidence="8" type="ORF">SMTD_LOCUS15313</name>
</gene>
<dbReference type="PANTHER" id="PTHR24028:SF146">
    <property type="entry name" value="CADHERIN 96CB, ISOFORM D-RELATED"/>
    <property type="match status" value="1"/>
</dbReference>
<keyword evidence="6" id="KW-0472">Membrane</keyword>
<evidence type="ECO:0000256" key="1">
    <source>
        <dbReference type="ARBA" id="ARBA00004167"/>
    </source>
</evidence>
<dbReference type="SMART" id="SM00112">
    <property type="entry name" value="CA"/>
    <property type="match status" value="5"/>
</dbReference>
<keyword evidence="2" id="KW-0812">Transmembrane</keyword>
<dbReference type="PROSITE" id="PS50268">
    <property type="entry name" value="CADHERIN_2"/>
    <property type="match status" value="5"/>
</dbReference>
<dbReference type="STRING" id="31246.A0A183PLS7"/>
<dbReference type="EMBL" id="UZAL01035693">
    <property type="protein sequence ID" value="VDP68248.1"/>
    <property type="molecule type" value="Genomic_DNA"/>
</dbReference>
<evidence type="ECO:0000256" key="3">
    <source>
        <dbReference type="ARBA" id="ARBA00022737"/>
    </source>
</evidence>
<keyword evidence="9" id="KW-1185">Reference proteome</keyword>
<sequence>ENTGDLYTRTIIDREILCLKQYQINKNLNNIQTNLNIDYSQMNYQYRSILSSNSKIIDQCKFTFQIALHRIFVSQQLKNDHTMELNYPYLPEFIDIHIIIIDRNDHIPTFQPHSMINLSIPESVPIGTRIQLPLAYDPDSPEFSIQRYELYPITITDFTLYIETKDILYNTNIIQEITGLYLEVKTILDRELCDHYILEVKAYDSSSITNTMISSSNNDNRNILKIYLTIEDINDNGPIFQPQTNITQMESSIDNNIPITVIPSLTSIQSTSILCYKIEVIESNWIKSPILKLITKDLDSTKYSLTKYEFATNTEYMIKQLFKLNEHTGELYLKQPLDYEKHTSYTFNVLAIDSEYDRRSKLDNNLQLMNSRIQNNIFTSTANIIVNVLDINDEIPIIELDYLRIDETTGRSATFARIEENNDPPQFIADILVTDRDANALNSHVICTLVNKSNRIHNNNNNNNKTDTINTSFQLTEVKRQPGLVQYNMLTVNSLDREINGAILRIKIQCTDSGEIKKTSEVDIIIHIIDVNDNSPSIQLISQNLHTTLNSNDNLIHLKENTPTGTIIAYFNITDIDYGENSRTTCKLLSIINDSLLSLNIHEYFHIDPITCNLITQKPIDREFIYPPLNEIDLIIEIQDHGQPIHKSTMNIKLKIINENDNKPLFQHKFYQFNIKENLPIGVNVGQLIITDLDGDYDQLIVKLHKQEQLPFQLWKSTISSSSSSSIINQYEPNVMIYYLNTTKILDREEKSIYEFDVYANDLINDNNQLYNQYKLSINNNNDNHKTSTTVLVTIEDENDNDPIIIFPQQSDKIFILSNSEKKYYQLMTVNVNDKDSTSNTFIFMLEQEDYIKINNNNTLKNSQSNEIDIDHTKSLDLINQSPINSFLDIDRSLGNIYLNRDLQQNDTGTYIYYIIVHDSIINPRTASLRFIVKIESIPLYTNQLKSNYLFKNQYNENIIMNTKYIETNDDDTTYYSSNKKLNNSSNLLLSASSPSSILYSSSSKQLTYRLTNDTILILSLGLILLILLATLCLIIFARHWSSNSTIQHHSIMTSDKIQCSKLFCFNTSNHKQLTNNNNNNMKMDKIEVMSILQPTHSYSYSHSPNTQNTCSPTNYTDNIYYHDCKQFTLLPIITSSFNSMNELYPIDDYTTLQTMNTCKCYTPSSIKSTTYNINHDFNDSIIIQPIKHNTLQFNQLTTTTNNNNNPISYYTSLSPKLKSDHFIEKRKVRIMSMDENIDNEIEKNSPSEYLTT</sequence>
<evidence type="ECO:0000256" key="7">
    <source>
        <dbReference type="ARBA" id="ARBA00023180"/>
    </source>
</evidence>
<evidence type="ECO:0000256" key="5">
    <source>
        <dbReference type="ARBA" id="ARBA00022989"/>
    </source>
</evidence>
<dbReference type="PROSITE" id="PS00232">
    <property type="entry name" value="CADHERIN_1"/>
    <property type="match status" value="3"/>
</dbReference>
<accession>A0A183PLS7</accession>